<dbReference type="AlphaFoldDB" id="A0A2T4LSC8"/>
<dbReference type="GO" id="GO:0005524">
    <property type="term" value="F:ATP binding"/>
    <property type="evidence" value="ECO:0007669"/>
    <property type="project" value="UniProtKB-KW"/>
</dbReference>
<evidence type="ECO:0000313" key="5">
    <source>
        <dbReference type="EMBL" id="PTF66259.1"/>
    </source>
</evidence>
<dbReference type="InterPro" id="IPR003439">
    <property type="entry name" value="ABC_transporter-like_ATP-bd"/>
</dbReference>
<organism evidence="5 6">
    <name type="scientific">Staphylococcus cohnii</name>
    <dbReference type="NCBI Taxonomy" id="29382"/>
    <lineage>
        <taxon>Bacteria</taxon>
        <taxon>Bacillati</taxon>
        <taxon>Bacillota</taxon>
        <taxon>Bacilli</taxon>
        <taxon>Bacillales</taxon>
        <taxon>Staphylococcaceae</taxon>
        <taxon>Staphylococcus</taxon>
        <taxon>Staphylococcus cohnii species complex</taxon>
    </lineage>
</organism>
<dbReference type="InterPro" id="IPR003593">
    <property type="entry name" value="AAA+_ATPase"/>
</dbReference>
<dbReference type="InterPro" id="IPR027417">
    <property type="entry name" value="P-loop_NTPase"/>
</dbReference>
<keyword evidence="3 5" id="KW-0067">ATP-binding</keyword>
<dbReference type="PANTHER" id="PTHR42939:SF5">
    <property type="entry name" value="ABC-TYPE TRANSPORTER ATP-BINDING PROTEIN ECSA"/>
    <property type="match status" value="1"/>
</dbReference>
<gene>
    <name evidence="5" type="ORF">BUY34_06985</name>
</gene>
<dbReference type="Pfam" id="PF00005">
    <property type="entry name" value="ABC_tran"/>
    <property type="match status" value="1"/>
</dbReference>
<dbReference type="STRING" id="29382.BZ166_09380"/>
<evidence type="ECO:0000313" key="6">
    <source>
        <dbReference type="Proteomes" id="UP000241208"/>
    </source>
</evidence>
<evidence type="ECO:0000256" key="1">
    <source>
        <dbReference type="ARBA" id="ARBA00022448"/>
    </source>
</evidence>
<keyword evidence="1" id="KW-0813">Transport</keyword>
<dbReference type="PROSITE" id="PS50893">
    <property type="entry name" value="ABC_TRANSPORTER_2"/>
    <property type="match status" value="1"/>
</dbReference>
<comment type="caution">
    <text evidence="5">The sequence shown here is derived from an EMBL/GenBank/DDBJ whole genome shotgun (WGS) entry which is preliminary data.</text>
</comment>
<reference evidence="5 6" key="1">
    <citation type="journal article" date="2016" name="Front. Microbiol.">
        <title>Comprehensive Phylogenetic Analysis of Bovine Non-aureus Staphylococci Species Based on Whole-Genome Sequencing.</title>
        <authorList>
            <person name="Naushad S."/>
            <person name="Barkema H.W."/>
            <person name="Luby C."/>
            <person name="Condas L.A."/>
            <person name="Nobrega D.B."/>
            <person name="Carson D.A."/>
            <person name="De Buck J."/>
        </authorList>
    </citation>
    <scope>NUCLEOTIDE SEQUENCE [LARGE SCALE GENOMIC DNA]</scope>
    <source>
        <strain evidence="5 6">SNUC 3829</strain>
    </source>
</reference>
<dbReference type="InterPro" id="IPR051782">
    <property type="entry name" value="ABC_Transporter_VariousFunc"/>
</dbReference>
<dbReference type="EMBL" id="PYZR01000067">
    <property type="protein sequence ID" value="PTF66259.1"/>
    <property type="molecule type" value="Genomic_DNA"/>
</dbReference>
<dbReference type="Proteomes" id="UP000241208">
    <property type="component" value="Unassembled WGS sequence"/>
</dbReference>
<sequence length="245" mass="27706">MTVKVEHLTGGYGKRPVIKDINFELRKGEIVGLIGLNGAGKSTTIKHMLGLLTPMEGQLTISDINIKKDVETYRRKLSYIPEAPVIYDELTLQEHINMTAMAYNIDKEEAMKRANPLLKTFRLENELDIFPSHFSKGMKQKVMIICAFIVDPEIYIIDEPFLGLDPLGIQSMLDLMVEKKEENRTVLMSTHILATAEKYCDRFLIMDKGQIVAFGNIDELREQTGLSGKTLDEIYIHVTQGGQNS</sequence>
<dbReference type="InterPro" id="IPR017871">
    <property type="entry name" value="ABC_transporter-like_CS"/>
</dbReference>
<protein>
    <submittedName>
        <fullName evidence="5">Multidrug ABC transporter ATP-binding protein</fullName>
    </submittedName>
</protein>
<dbReference type="GO" id="GO:0016887">
    <property type="term" value="F:ATP hydrolysis activity"/>
    <property type="evidence" value="ECO:0007669"/>
    <property type="project" value="InterPro"/>
</dbReference>
<dbReference type="PANTHER" id="PTHR42939">
    <property type="entry name" value="ABC TRANSPORTER ATP-BINDING PROTEIN ALBC-RELATED"/>
    <property type="match status" value="1"/>
</dbReference>
<dbReference type="SMART" id="SM00382">
    <property type="entry name" value="AAA"/>
    <property type="match status" value="1"/>
</dbReference>
<name>A0A2T4LSC8_9STAP</name>
<proteinExistence type="predicted"/>
<feature type="domain" description="ABC transporter" evidence="4">
    <location>
        <begin position="3"/>
        <end position="233"/>
    </location>
</feature>
<dbReference type="CDD" id="cd03230">
    <property type="entry name" value="ABC_DR_subfamily_A"/>
    <property type="match status" value="1"/>
</dbReference>
<dbReference type="SUPFAM" id="SSF52540">
    <property type="entry name" value="P-loop containing nucleoside triphosphate hydrolases"/>
    <property type="match status" value="1"/>
</dbReference>
<keyword evidence="2" id="KW-0547">Nucleotide-binding</keyword>
<evidence type="ECO:0000259" key="4">
    <source>
        <dbReference type="PROSITE" id="PS50893"/>
    </source>
</evidence>
<accession>A0A2T4LSC8</accession>
<dbReference type="PROSITE" id="PS00211">
    <property type="entry name" value="ABC_TRANSPORTER_1"/>
    <property type="match status" value="1"/>
</dbReference>
<evidence type="ECO:0000256" key="3">
    <source>
        <dbReference type="ARBA" id="ARBA00022840"/>
    </source>
</evidence>
<evidence type="ECO:0000256" key="2">
    <source>
        <dbReference type="ARBA" id="ARBA00022741"/>
    </source>
</evidence>
<dbReference type="RefSeq" id="WP_107385379.1">
    <property type="nucleotide sequence ID" value="NZ_JABXWZ010000001.1"/>
</dbReference>
<dbReference type="Gene3D" id="3.40.50.300">
    <property type="entry name" value="P-loop containing nucleotide triphosphate hydrolases"/>
    <property type="match status" value="1"/>
</dbReference>